<dbReference type="GO" id="GO:0009055">
    <property type="term" value="F:electron transfer activity"/>
    <property type="evidence" value="ECO:0007669"/>
    <property type="project" value="InterPro"/>
</dbReference>
<keyword evidence="1 4" id="KW-0349">Heme</keyword>
<keyword evidence="2 4" id="KW-0479">Metal-binding</keyword>
<dbReference type="Pfam" id="PF00034">
    <property type="entry name" value="Cytochrom_C"/>
    <property type="match status" value="1"/>
</dbReference>
<keyword evidence="6" id="KW-0812">Transmembrane</keyword>
<dbReference type="Gene3D" id="1.10.760.10">
    <property type="entry name" value="Cytochrome c-like domain"/>
    <property type="match status" value="1"/>
</dbReference>
<dbReference type="OrthoDB" id="9809720at2"/>
<dbReference type="SUPFAM" id="SSF46626">
    <property type="entry name" value="Cytochrome c"/>
    <property type="match status" value="1"/>
</dbReference>
<dbReference type="AlphaFoldDB" id="A0A5R8KE56"/>
<comment type="caution">
    <text evidence="8">The sequence shown here is derived from an EMBL/GenBank/DDBJ whole genome shotgun (WGS) entry which is preliminary data.</text>
</comment>
<dbReference type="RefSeq" id="WP_138086824.1">
    <property type="nucleotide sequence ID" value="NZ_VAUV01000009.1"/>
</dbReference>
<feature type="region of interest" description="Disordered" evidence="5">
    <location>
        <begin position="218"/>
        <end position="242"/>
    </location>
</feature>
<feature type="region of interest" description="Disordered" evidence="5">
    <location>
        <begin position="1"/>
        <end position="32"/>
    </location>
</feature>
<keyword evidence="6" id="KW-0472">Membrane</keyword>
<dbReference type="EMBL" id="VAUV01000009">
    <property type="protein sequence ID" value="TLD70225.1"/>
    <property type="molecule type" value="Genomic_DNA"/>
</dbReference>
<dbReference type="Proteomes" id="UP000306196">
    <property type="component" value="Unassembled WGS sequence"/>
</dbReference>
<protein>
    <submittedName>
        <fullName evidence="8">Cytochrome c</fullName>
    </submittedName>
</protein>
<evidence type="ECO:0000313" key="8">
    <source>
        <dbReference type="EMBL" id="TLD70225.1"/>
    </source>
</evidence>
<gene>
    <name evidence="8" type="ORF">FEM03_13645</name>
</gene>
<reference evidence="8 9" key="1">
    <citation type="submission" date="2019-05" db="EMBL/GenBank/DDBJ databases">
        <title>Verrucobacter flavum gen. nov., sp. nov. a new member of the family Verrucomicrobiaceae.</title>
        <authorList>
            <person name="Szuroczki S."/>
            <person name="Abbaszade G."/>
            <person name="Szabo A."/>
            <person name="Felfoldi T."/>
            <person name="Schumann P."/>
            <person name="Boka K."/>
            <person name="Keki Z."/>
            <person name="Toumi M."/>
            <person name="Toth E."/>
        </authorList>
    </citation>
    <scope>NUCLEOTIDE SEQUENCE [LARGE SCALE GENOMIC DNA]</scope>
    <source>
        <strain evidence="8 9">MG-N-17</strain>
    </source>
</reference>
<evidence type="ECO:0000313" key="9">
    <source>
        <dbReference type="Proteomes" id="UP000306196"/>
    </source>
</evidence>
<accession>A0A5R8KE56</accession>
<dbReference type="GO" id="GO:0020037">
    <property type="term" value="F:heme binding"/>
    <property type="evidence" value="ECO:0007669"/>
    <property type="project" value="InterPro"/>
</dbReference>
<dbReference type="InterPro" id="IPR009056">
    <property type="entry name" value="Cyt_c-like_dom"/>
</dbReference>
<dbReference type="PROSITE" id="PS51007">
    <property type="entry name" value="CYTC"/>
    <property type="match status" value="1"/>
</dbReference>
<keyword evidence="3 4" id="KW-0408">Iron</keyword>
<feature type="compositionally biased region" description="Basic and acidic residues" evidence="5">
    <location>
        <begin position="13"/>
        <end position="26"/>
    </location>
</feature>
<feature type="transmembrane region" description="Helical" evidence="6">
    <location>
        <begin position="37"/>
        <end position="58"/>
    </location>
</feature>
<proteinExistence type="predicted"/>
<dbReference type="PANTHER" id="PTHR35008">
    <property type="entry name" value="BLL4482 PROTEIN-RELATED"/>
    <property type="match status" value="1"/>
</dbReference>
<evidence type="ECO:0000256" key="4">
    <source>
        <dbReference type="PROSITE-ProRule" id="PRU00433"/>
    </source>
</evidence>
<feature type="domain" description="Cytochrome c" evidence="7">
    <location>
        <begin position="92"/>
        <end position="180"/>
    </location>
</feature>
<evidence type="ECO:0000256" key="1">
    <source>
        <dbReference type="ARBA" id="ARBA00022617"/>
    </source>
</evidence>
<keyword evidence="9" id="KW-1185">Reference proteome</keyword>
<evidence type="ECO:0000259" key="7">
    <source>
        <dbReference type="PROSITE" id="PS51007"/>
    </source>
</evidence>
<name>A0A5R8KE56_9BACT</name>
<keyword evidence="6" id="KW-1133">Transmembrane helix</keyword>
<dbReference type="GO" id="GO:0046872">
    <property type="term" value="F:metal ion binding"/>
    <property type="evidence" value="ECO:0007669"/>
    <property type="project" value="UniProtKB-KW"/>
</dbReference>
<sequence length="242" mass="25556">MKQDEPTNYDATDLDRLHAAARREKPTVQPGREPAPMWVFVASMAAMLIGGGYAGAFVGGFDFNRSSPFVGEPEDVRPIEINPEGDLDPFQFAMKKGASVYNNCTGCHQGTGMGQPGAIPPLAGSDWVTGGTERVARVVLHGLAGPVTVKGNTYNSVMTPFGQLSDKEISYVLTYIRNSWGNEAHMVTPEMVKQVRETTAGHTGAWTEATLAEFADKDIPGEIPAGPGATAAPAAAPAPAQP</sequence>
<organism evidence="8 9">
    <name type="scientific">Phragmitibacter flavus</name>
    <dbReference type="NCBI Taxonomy" id="2576071"/>
    <lineage>
        <taxon>Bacteria</taxon>
        <taxon>Pseudomonadati</taxon>
        <taxon>Verrucomicrobiota</taxon>
        <taxon>Verrucomicrobiia</taxon>
        <taxon>Verrucomicrobiales</taxon>
        <taxon>Verrucomicrobiaceae</taxon>
        <taxon>Phragmitibacter</taxon>
    </lineage>
</organism>
<dbReference type="PANTHER" id="PTHR35008:SF8">
    <property type="entry name" value="ALCOHOL DEHYDROGENASE CYTOCHROME C SUBUNIT"/>
    <property type="match status" value="1"/>
</dbReference>
<evidence type="ECO:0000256" key="6">
    <source>
        <dbReference type="SAM" id="Phobius"/>
    </source>
</evidence>
<evidence type="ECO:0000256" key="2">
    <source>
        <dbReference type="ARBA" id="ARBA00022723"/>
    </source>
</evidence>
<dbReference type="InterPro" id="IPR036909">
    <property type="entry name" value="Cyt_c-like_dom_sf"/>
</dbReference>
<dbReference type="InterPro" id="IPR051459">
    <property type="entry name" value="Cytochrome_c-type_DH"/>
</dbReference>
<evidence type="ECO:0000256" key="5">
    <source>
        <dbReference type="SAM" id="MobiDB-lite"/>
    </source>
</evidence>
<feature type="compositionally biased region" description="Low complexity" evidence="5">
    <location>
        <begin position="224"/>
        <end position="242"/>
    </location>
</feature>
<evidence type="ECO:0000256" key="3">
    <source>
        <dbReference type="ARBA" id="ARBA00023004"/>
    </source>
</evidence>